<gene>
    <name evidence="1" type="ORF">BJN41_09575</name>
</gene>
<evidence type="ECO:0000313" key="1">
    <source>
        <dbReference type="EMBL" id="OFE43290.1"/>
    </source>
</evidence>
<proteinExistence type="predicted"/>
<comment type="caution">
    <text evidence="1">The sequence shown here is derived from an EMBL/GenBank/DDBJ whole genome shotgun (WGS) entry which is preliminary data.</text>
</comment>
<evidence type="ECO:0000313" key="2">
    <source>
        <dbReference type="Proteomes" id="UP000186931"/>
    </source>
</evidence>
<dbReference type="EMBL" id="MKQS01000014">
    <property type="protein sequence ID" value="OFE43290.1"/>
    <property type="molecule type" value="Genomic_DNA"/>
</dbReference>
<dbReference type="AlphaFoldDB" id="A0A1E8E0Z0"/>
<accession>A0A1E8E0Z0</accession>
<reference evidence="1 2" key="1">
    <citation type="submission" date="2016-10" db="EMBL/GenBank/DDBJ databases">
        <title>Genome of airborne Acinetobacter sp. 5-2Ac02 in the hospital environment: Species near to Acinetobacter towneri.</title>
        <authorList>
            <person name="Barbosa B."/>
            <person name="Fernandez-Garcia L."/>
            <person name="Gato E."/>
            <person name="Leao R."/>
            <person name="Albano R."/>
            <person name="Fernandez B."/>
            <person name="Fernandez-Cuenca F."/>
            <person name="Marques E."/>
            <person name="Tomas M."/>
        </authorList>
    </citation>
    <scope>NUCLEOTIDE SEQUENCE [LARGE SCALE GENOMIC DNA]</scope>
    <source>
        <strain evidence="1 2">5-2Ac02</strain>
    </source>
</reference>
<name>A0A1E8E0Z0_9GAMM</name>
<sequence length="74" mass="8815">MMMNNYERIEIFLLYKLHCNIDLKSLQHQLQICKDKLNITKNSKSNLNRFREIVSLKHNGWCLIAQAHFGGFSY</sequence>
<protein>
    <submittedName>
        <fullName evidence="1">Uncharacterized protein</fullName>
    </submittedName>
</protein>
<organism evidence="1 2">
    <name type="scientific">Acinetobacter towneri</name>
    <dbReference type="NCBI Taxonomy" id="202956"/>
    <lineage>
        <taxon>Bacteria</taxon>
        <taxon>Pseudomonadati</taxon>
        <taxon>Pseudomonadota</taxon>
        <taxon>Gammaproteobacteria</taxon>
        <taxon>Moraxellales</taxon>
        <taxon>Moraxellaceae</taxon>
        <taxon>Acinetobacter</taxon>
    </lineage>
</organism>
<dbReference type="Proteomes" id="UP000186931">
    <property type="component" value="Unassembled WGS sequence"/>
</dbReference>